<name>A0AAD1Y0M7_EUPCR</name>
<dbReference type="AlphaFoldDB" id="A0AAD1Y0M7"/>
<organism evidence="8 9">
    <name type="scientific">Euplotes crassus</name>
    <dbReference type="NCBI Taxonomy" id="5936"/>
    <lineage>
        <taxon>Eukaryota</taxon>
        <taxon>Sar</taxon>
        <taxon>Alveolata</taxon>
        <taxon>Ciliophora</taxon>
        <taxon>Intramacronucleata</taxon>
        <taxon>Spirotrichea</taxon>
        <taxon>Hypotrichia</taxon>
        <taxon>Euplotida</taxon>
        <taxon>Euplotidae</taxon>
        <taxon>Moneuplotes</taxon>
    </lineage>
</organism>
<dbReference type="GO" id="GO:0043596">
    <property type="term" value="C:nuclear replication fork"/>
    <property type="evidence" value="ECO:0007669"/>
    <property type="project" value="TreeGrafter"/>
</dbReference>
<feature type="region of interest" description="Disordered" evidence="4">
    <location>
        <begin position="866"/>
        <end position="929"/>
    </location>
</feature>
<evidence type="ECO:0000259" key="6">
    <source>
        <dbReference type="PROSITE" id="PS51194"/>
    </source>
</evidence>
<evidence type="ECO:0000256" key="2">
    <source>
        <dbReference type="ARBA" id="ARBA00022801"/>
    </source>
</evidence>
<feature type="compositionally biased region" description="Basic and acidic residues" evidence="4">
    <location>
        <begin position="880"/>
        <end position="897"/>
    </location>
</feature>
<dbReference type="PANTHER" id="PTHR45766">
    <property type="entry name" value="DNA ANNEALING HELICASE AND ENDONUCLEASE ZRANB3 FAMILY MEMBER"/>
    <property type="match status" value="1"/>
</dbReference>
<dbReference type="CDD" id="cd18010">
    <property type="entry name" value="DEXHc_HARP_SMARCAL1"/>
    <property type="match status" value="1"/>
</dbReference>
<dbReference type="InterPro" id="IPR014001">
    <property type="entry name" value="Helicase_ATP-bd"/>
</dbReference>
<feature type="domain" description="Helicase ATP-binding" evidence="5">
    <location>
        <begin position="244"/>
        <end position="402"/>
    </location>
</feature>
<dbReference type="GO" id="GO:0031297">
    <property type="term" value="P:replication fork processing"/>
    <property type="evidence" value="ECO:0007669"/>
    <property type="project" value="TreeGrafter"/>
</dbReference>
<dbReference type="InterPro" id="IPR027417">
    <property type="entry name" value="P-loop_NTPase"/>
</dbReference>
<evidence type="ECO:0000259" key="5">
    <source>
        <dbReference type="PROSITE" id="PS51192"/>
    </source>
</evidence>
<dbReference type="PROSITE" id="PS51467">
    <property type="entry name" value="HARP"/>
    <property type="match status" value="1"/>
</dbReference>
<dbReference type="SMART" id="SM00487">
    <property type="entry name" value="DEXDc"/>
    <property type="match status" value="1"/>
</dbReference>
<comment type="subcellular location">
    <subcellularLocation>
        <location evidence="1">Nucleus</location>
    </subcellularLocation>
</comment>
<dbReference type="InterPro" id="IPR049730">
    <property type="entry name" value="SNF2/RAD54-like_C"/>
</dbReference>
<dbReference type="Gene3D" id="3.40.50.10810">
    <property type="entry name" value="Tandem AAA-ATPase domain"/>
    <property type="match status" value="1"/>
</dbReference>
<accession>A0AAD1Y0M7</accession>
<dbReference type="InterPro" id="IPR001650">
    <property type="entry name" value="Helicase_C-like"/>
</dbReference>
<keyword evidence="9" id="KW-1185">Reference proteome</keyword>
<dbReference type="SUPFAM" id="SSF52540">
    <property type="entry name" value="P-loop containing nucleoside triphosphate hydrolases"/>
    <property type="match status" value="2"/>
</dbReference>
<evidence type="ECO:0000256" key="4">
    <source>
        <dbReference type="SAM" id="MobiDB-lite"/>
    </source>
</evidence>
<dbReference type="Proteomes" id="UP001295684">
    <property type="component" value="Unassembled WGS sequence"/>
</dbReference>
<feature type="compositionally biased region" description="Basic residues" evidence="4">
    <location>
        <begin position="906"/>
        <end position="917"/>
    </location>
</feature>
<evidence type="ECO:0000256" key="1">
    <source>
        <dbReference type="ARBA" id="ARBA00004123"/>
    </source>
</evidence>
<keyword evidence="2" id="KW-0378">Hydrolase</keyword>
<proteinExistence type="predicted"/>
<dbReference type="CDD" id="cd18793">
    <property type="entry name" value="SF2_C_SNF"/>
    <property type="match status" value="1"/>
</dbReference>
<dbReference type="EMBL" id="CAMPGE010024665">
    <property type="protein sequence ID" value="CAI2382484.1"/>
    <property type="molecule type" value="Genomic_DNA"/>
</dbReference>
<evidence type="ECO:0008006" key="10">
    <source>
        <dbReference type="Google" id="ProtNLM"/>
    </source>
</evidence>
<dbReference type="SMART" id="SM00490">
    <property type="entry name" value="HELICc"/>
    <property type="match status" value="1"/>
</dbReference>
<dbReference type="PROSITE" id="PS51192">
    <property type="entry name" value="HELICASE_ATP_BIND_1"/>
    <property type="match status" value="1"/>
</dbReference>
<evidence type="ECO:0000256" key="3">
    <source>
        <dbReference type="ARBA" id="ARBA00023242"/>
    </source>
</evidence>
<keyword evidence="3" id="KW-0539">Nucleus</keyword>
<dbReference type="Gene3D" id="3.40.50.300">
    <property type="entry name" value="P-loop containing nucleotide triphosphate hydrolases"/>
    <property type="match status" value="1"/>
</dbReference>
<dbReference type="PROSITE" id="PS51194">
    <property type="entry name" value="HELICASE_CTER"/>
    <property type="match status" value="1"/>
</dbReference>
<comment type="caution">
    <text evidence="8">The sequence shown here is derived from an EMBL/GenBank/DDBJ whole genome shotgun (WGS) entry which is preliminary data.</text>
</comment>
<dbReference type="GO" id="GO:0006281">
    <property type="term" value="P:DNA repair"/>
    <property type="evidence" value="ECO:0007669"/>
    <property type="project" value="TreeGrafter"/>
</dbReference>
<feature type="domain" description="Helicase C-terminal" evidence="6">
    <location>
        <begin position="539"/>
        <end position="694"/>
    </location>
</feature>
<feature type="region of interest" description="Disordered" evidence="4">
    <location>
        <begin position="1"/>
        <end position="63"/>
    </location>
</feature>
<evidence type="ECO:0000259" key="7">
    <source>
        <dbReference type="PROSITE" id="PS51467"/>
    </source>
</evidence>
<feature type="domain" description="HARP" evidence="7">
    <location>
        <begin position="114"/>
        <end position="191"/>
    </location>
</feature>
<reference evidence="8" key="1">
    <citation type="submission" date="2023-07" db="EMBL/GenBank/DDBJ databases">
        <authorList>
            <consortium name="AG Swart"/>
            <person name="Singh M."/>
            <person name="Singh A."/>
            <person name="Seah K."/>
            <person name="Emmerich C."/>
        </authorList>
    </citation>
    <scope>NUCLEOTIDE SEQUENCE</scope>
    <source>
        <strain evidence="8">DP1</strain>
    </source>
</reference>
<dbReference type="Pfam" id="PF00271">
    <property type="entry name" value="Helicase_C"/>
    <property type="match status" value="1"/>
</dbReference>
<dbReference type="PANTHER" id="PTHR45766:SF6">
    <property type="entry name" value="SWI_SNF-RELATED MATRIX-ASSOCIATED ACTIN-DEPENDENT REGULATOR OF CHROMATIN SUBFAMILY A-LIKE PROTEIN 1"/>
    <property type="match status" value="1"/>
</dbReference>
<evidence type="ECO:0000313" key="8">
    <source>
        <dbReference type="EMBL" id="CAI2382484.1"/>
    </source>
</evidence>
<feature type="compositionally biased region" description="Polar residues" evidence="4">
    <location>
        <begin position="1"/>
        <end position="30"/>
    </location>
</feature>
<dbReference type="InterPro" id="IPR010003">
    <property type="entry name" value="HARP_dom"/>
</dbReference>
<dbReference type="GO" id="GO:0016787">
    <property type="term" value="F:hydrolase activity"/>
    <property type="evidence" value="ECO:0007669"/>
    <property type="project" value="UniProtKB-KW"/>
</dbReference>
<dbReference type="GO" id="GO:0005524">
    <property type="term" value="F:ATP binding"/>
    <property type="evidence" value="ECO:0007669"/>
    <property type="project" value="InterPro"/>
</dbReference>
<dbReference type="InterPro" id="IPR000330">
    <property type="entry name" value="SNF2_N"/>
</dbReference>
<dbReference type="Pfam" id="PF00176">
    <property type="entry name" value="SNF2-rel_dom"/>
    <property type="match status" value="1"/>
</dbReference>
<dbReference type="InterPro" id="IPR038718">
    <property type="entry name" value="SNF2-like_sf"/>
</dbReference>
<protein>
    <recommendedName>
        <fullName evidence="10">SWI/SNF-related matrix-associated actin-dependent regulator of chromatin subfamily A-like protein 1</fullName>
    </recommendedName>
</protein>
<sequence>MDSKYQASNVDNMDSEQANRFRSRGFNNRQKSLDDMFGFKKTRKPSPPKTAEASRKKKIQFSQPKATYRWNKNAVKKKSAEASSQKKEEEVQECVYGSKSQKTLTMYPTGEIADSENIEKRIVFELVSDHDCAVKFYNYFTEQAKEIIKKVKRSRFDNDEHCWVFPKEQYMYLKDELRSIVGSDVKISLIPEFISRLIKFPTPYPNITRESYNYSIDKVNKYSLDNLPESLLKKLLNFQKHGVEYCIRKCGRAIIGDEMGVGKTIQAIATAYVYKEDWPVLVICPSSLKHIWKYEILKWLSSEIKEEEIQVFETGKDDFDKSRKIFIFSYELATRMSEKIDKMEFKVVIIDEAHYLKSRDAKRCRMLLPIITEAKRILFLTGTPILSRPIELFNLVKALRPDMIRQFLDYAYRYCNPRENKFGTDFTGASCMKELHYILEKSFMIRRLKKEVLSELPDKRRQLVDITVDKKMQDKIKNVLTEQLRDLQMRSEDPQKFLEEKFDQYNEGDKEADFEDTVNDLGHYFTQAYQLTGEAKTKGILDFVTTMIESDTKFLIFAHHISVMDAIETFLYKRKVKSIRIDGKTKQNLRHKLVEKFQNDEKIKVAILSITACSHGLTLTASCTVVFAELFWTPGVMIQAEDRVHRIGQANSVSIYYLFGEDTLDQIMLDMILSKSEIIASTLDGVKNSEFCIGTNKNKRNFSMMKHLAKFCNLEEDFSNSPESSRFDSIQCESKVNDDEFQEILESSKNKTRKKTDIYEEFSIAFETPDPSTQKKRVRKQMEKEEPNGLTERDYLNFMVSNQAKVLQEASQNISSSRKFNKIAKEIKKKQKSKKKSEFIQDDDSEADEMFDLYLDQIREANRAKIEGVPSVPKKRKKHTSEIERVGFLNDAKDRENQLNMTSFEKKKRGRKSRKKKESLPEEEEFVDV</sequence>
<gene>
    <name evidence="8" type="ORF">ECRASSUSDP1_LOCUS23958</name>
</gene>
<evidence type="ECO:0000313" key="9">
    <source>
        <dbReference type="Proteomes" id="UP001295684"/>
    </source>
</evidence>